<dbReference type="AlphaFoldDB" id="A0AA91TJU0"/>
<accession>A0AA91TJU0</accession>
<reference evidence="2 3" key="1">
    <citation type="submission" date="2017-07" db="EMBL/GenBank/DDBJ databases">
        <title>Draft genome sequence of Prevotella copri isolated from the gut of healthy adult Indian.</title>
        <authorList>
            <person name="Das B."/>
            <person name="Bag S."/>
            <person name="Ghosh T.S."/>
        </authorList>
    </citation>
    <scope>NUCLEOTIDE SEQUENCE [LARGE SCALE GENOMIC DNA]</scope>
    <source>
        <strain evidence="2 3">Indica</strain>
    </source>
</reference>
<dbReference type="EMBL" id="NMPZ01000009">
    <property type="protein sequence ID" value="OXL44154.1"/>
    <property type="molecule type" value="Genomic_DNA"/>
</dbReference>
<feature type="region of interest" description="Disordered" evidence="1">
    <location>
        <begin position="1"/>
        <end position="22"/>
    </location>
</feature>
<sequence>MKNIKTYASAAQGETSERERTATTEKNCDIGLLRKVLLSRGRPTGFTTKIMLQIYKNNLNKQI</sequence>
<organism evidence="2 3">
    <name type="scientific">Segatella copri</name>
    <dbReference type="NCBI Taxonomy" id="165179"/>
    <lineage>
        <taxon>Bacteria</taxon>
        <taxon>Pseudomonadati</taxon>
        <taxon>Bacteroidota</taxon>
        <taxon>Bacteroidia</taxon>
        <taxon>Bacteroidales</taxon>
        <taxon>Prevotellaceae</taxon>
        <taxon>Segatella</taxon>
    </lineage>
</organism>
<evidence type="ECO:0000256" key="1">
    <source>
        <dbReference type="SAM" id="MobiDB-lite"/>
    </source>
</evidence>
<evidence type="ECO:0000313" key="3">
    <source>
        <dbReference type="Proteomes" id="UP000215155"/>
    </source>
</evidence>
<evidence type="ECO:0000313" key="2">
    <source>
        <dbReference type="EMBL" id="OXL44154.1"/>
    </source>
</evidence>
<dbReference type="Proteomes" id="UP000215155">
    <property type="component" value="Unassembled WGS sequence"/>
</dbReference>
<name>A0AA91TJU0_9BACT</name>
<proteinExistence type="predicted"/>
<protein>
    <submittedName>
        <fullName evidence="2">Uncharacterized protein</fullName>
    </submittedName>
</protein>
<gene>
    <name evidence="2" type="ORF">CFT61_07215</name>
</gene>
<comment type="caution">
    <text evidence="2">The sequence shown here is derived from an EMBL/GenBank/DDBJ whole genome shotgun (WGS) entry which is preliminary data.</text>
</comment>